<sequence length="304" mass="32400">MSAAATAHGTHVPAPLPTALASDRFPGNPAQPSILYAHGFGQTRQAWSASAARLAAAGFAGLAFDARGHGDSPWNAADAAYSMEQFIDDAVDLALTLPPRPVLVGASMGGLLGLFAEGHATAPLFSALVLVDVTPRWEPQGVERILGFMSAHPDGFGSLDHAADEIARYLPHRPRRKTPDELARLLVRRPDGRWRWHWDPRLVDEVARHADRYQPMLAEAARRIGIPVLLVSGGRSDLVSDATVAHFMDLVPHARHVRIEDATHMVVGDSNDAFTQAILDFLTALPGASAPGGARTAPSQGVSP</sequence>
<dbReference type="AlphaFoldDB" id="A0A7W8D6I4"/>
<protein>
    <submittedName>
        <fullName evidence="3">Pimeloyl-ACP methyl ester carboxylesterase</fullName>
    </submittedName>
</protein>
<name>A0A7W8D6I4_9GAMM</name>
<comment type="caution">
    <text evidence="3">The sequence shown here is derived from an EMBL/GenBank/DDBJ whole genome shotgun (WGS) entry which is preliminary data.</text>
</comment>
<dbReference type="Proteomes" id="UP000521199">
    <property type="component" value="Unassembled WGS sequence"/>
</dbReference>
<dbReference type="PANTHER" id="PTHR43194">
    <property type="entry name" value="HYDROLASE ALPHA/BETA FOLD FAMILY"/>
    <property type="match status" value="1"/>
</dbReference>
<dbReference type="PANTHER" id="PTHR43194:SF2">
    <property type="entry name" value="PEROXISOMAL MEMBRANE PROTEIN LPX1"/>
    <property type="match status" value="1"/>
</dbReference>
<dbReference type="Gene3D" id="3.40.50.1820">
    <property type="entry name" value="alpha/beta hydrolase"/>
    <property type="match status" value="1"/>
</dbReference>
<dbReference type="InterPro" id="IPR029058">
    <property type="entry name" value="AB_hydrolase_fold"/>
</dbReference>
<reference evidence="3 4" key="1">
    <citation type="submission" date="2020-08" db="EMBL/GenBank/DDBJ databases">
        <title>Genomic Encyclopedia of Type Strains, Phase IV (KMG-IV): sequencing the most valuable type-strain genomes for metagenomic binning, comparative biology and taxonomic classification.</title>
        <authorList>
            <person name="Goeker M."/>
        </authorList>
    </citation>
    <scope>NUCLEOTIDE SEQUENCE [LARGE SCALE GENOMIC DNA]</scope>
    <source>
        <strain evidence="3 4">DSM 24163</strain>
    </source>
</reference>
<dbReference type="InterPro" id="IPR000073">
    <property type="entry name" value="AB_hydrolase_1"/>
</dbReference>
<dbReference type="SUPFAM" id="SSF53474">
    <property type="entry name" value="alpha/beta-Hydrolases"/>
    <property type="match status" value="1"/>
</dbReference>
<evidence type="ECO:0000313" key="4">
    <source>
        <dbReference type="Proteomes" id="UP000521199"/>
    </source>
</evidence>
<dbReference type="Pfam" id="PF12697">
    <property type="entry name" value="Abhydrolase_6"/>
    <property type="match status" value="1"/>
</dbReference>
<feature type="region of interest" description="Disordered" evidence="1">
    <location>
        <begin position="1"/>
        <end position="23"/>
    </location>
</feature>
<evidence type="ECO:0000259" key="2">
    <source>
        <dbReference type="Pfam" id="PF12697"/>
    </source>
</evidence>
<evidence type="ECO:0000313" key="3">
    <source>
        <dbReference type="EMBL" id="MBB5208834.1"/>
    </source>
</evidence>
<accession>A0A7W8D6I4</accession>
<feature type="domain" description="AB hydrolase-1" evidence="2">
    <location>
        <begin position="34"/>
        <end position="276"/>
    </location>
</feature>
<evidence type="ECO:0000256" key="1">
    <source>
        <dbReference type="SAM" id="MobiDB-lite"/>
    </source>
</evidence>
<proteinExistence type="predicted"/>
<organism evidence="3 4">
    <name type="scientific">Chiayiivirga flava</name>
    <dbReference type="NCBI Taxonomy" id="659595"/>
    <lineage>
        <taxon>Bacteria</taxon>
        <taxon>Pseudomonadati</taxon>
        <taxon>Pseudomonadota</taxon>
        <taxon>Gammaproteobacteria</taxon>
        <taxon>Lysobacterales</taxon>
        <taxon>Lysobacteraceae</taxon>
        <taxon>Chiayiivirga</taxon>
    </lineage>
</organism>
<gene>
    <name evidence="3" type="ORF">HNQ52_002384</name>
</gene>
<dbReference type="EMBL" id="JACHHP010000004">
    <property type="protein sequence ID" value="MBB5208834.1"/>
    <property type="molecule type" value="Genomic_DNA"/>
</dbReference>
<keyword evidence="4" id="KW-1185">Reference proteome</keyword>
<dbReference type="InterPro" id="IPR050228">
    <property type="entry name" value="Carboxylesterase_BioH"/>
</dbReference>